<gene>
    <name evidence="1" type="ORF">M5K25_001878</name>
</gene>
<reference evidence="1 2" key="1">
    <citation type="journal article" date="2024" name="Plant Biotechnol. J.">
        <title>Dendrobium thyrsiflorum genome and its molecular insights into genes involved in important horticultural traits.</title>
        <authorList>
            <person name="Chen B."/>
            <person name="Wang J.Y."/>
            <person name="Zheng P.J."/>
            <person name="Li K.L."/>
            <person name="Liang Y.M."/>
            <person name="Chen X.F."/>
            <person name="Zhang C."/>
            <person name="Zhao X."/>
            <person name="He X."/>
            <person name="Zhang G.Q."/>
            <person name="Liu Z.J."/>
            <person name="Xu Q."/>
        </authorList>
    </citation>
    <scope>NUCLEOTIDE SEQUENCE [LARGE SCALE GENOMIC DNA]</scope>
    <source>
        <strain evidence="1">GZMU011</strain>
    </source>
</reference>
<proteinExistence type="predicted"/>
<comment type="caution">
    <text evidence="1">The sequence shown here is derived from an EMBL/GenBank/DDBJ whole genome shotgun (WGS) entry which is preliminary data.</text>
</comment>
<sequence>MLNLINALRQTPLSPLRVTRTRLRSLLDPIPPGHSFPFSRISTAVLCCARPEKKRKNGLGIVMDEERNDKNVEMNRVANAIDDLGSIKNRISTIIDKTGLAIALCSTYGGVPITRSKSRAYETQAIKEP</sequence>
<keyword evidence="2" id="KW-1185">Reference proteome</keyword>
<dbReference type="Proteomes" id="UP001552299">
    <property type="component" value="Unassembled WGS sequence"/>
</dbReference>
<evidence type="ECO:0000313" key="1">
    <source>
        <dbReference type="EMBL" id="KAL0927680.1"/>
    </source>
</evidence>
<dbReference type="EMBL" id="JANQDX010000002">
    <property type="protein sequence ID" value="KAL0927680.1"/>
    <property type="molecule type" value="Genomic_DNA"/>
</dbReference>
<evidence type="ECO:0000313" key="2">
    <source>
        <dbReference type="Proteomes" id="UP001552299"/>
    </source>
</evidence>
<organism evidence="1 2">
    <name type="scientific">Dendrobium thyrsiflorum</name>
    <name type="common">Pinecone-like raceme dendrobium</name>
    <name type="synonym">Orchid</name>
    <dbReference type="NCBI Taxonomy" id="117978"/>
    <lineage>
        <taxon>Eukaryota</taxon>
        <taxon>Viridiplantae</taxon>
        <taxon>Streptophyta</taxon>
        <taxon>Embryophyta</taxon>
        <taxon>Tracheophyta</taxon>
        <taxon>Spermatophyta</taxon>
        <taxon>Magnoliopsida</taxon>
        <taxon>Liliopsida</taxon>
        <taxon>Asparagales</taxon>
        <taxon>Orchidaceae</taxon>
        <taxon>Epidendroideae</taxon>
        <taxon>Malaxideae</taxon>
        <taxon>Dendrobiinae</taxon>
        <taxon>Dendrobium</taxon>
    </lineage>
</organism>
<accession>A0ABD0VT09</accession>
<dbReference type="AlphaFoldDB" id="A0ABD0VT09"/>
<name>A0ABD0VT09_DENTH</name>
<protein>
    <submittedName>
        <fullName evidence="1">Uncharacterized protein</fullName>
    </submittedName>
</protein>